<comment type="subcellular location">
    <subcellularLocation>
        <location evidence="1 2 3">Nucleus</location>
    </subcellularLocation>
</comment>
<name>E3NBK5_CAERE</name>
<dbReference type="InterPro" id="IPR009057">
    <property type="entry name" value="Homeodomain-like_sf"/>
</dbReference>
<accession>E3NBK5</accession>
<dbReference type="HOGENOM" id="CLU_1808007_0_0_1"/>
<dbReference type="PROSITE" id="PS50071">
    <property type="entry name" value="HOMEOBOX_2"/>
    <property type="match status" value="1"/>
</dbReference>
<organism evidence="6">
    <name type="scientific">Caenorhabditis remanei</name>
    <name type="common">Caenorhabditis vulgaris</name>
    <dbReference type="NCBI Taxonomy" id="31234"/>
    <lineage>
        <taxon>Eukaryota</taxon>
        <taxon>Metazoa</taxon>
        <taxon>Ecdysozoa</taxon>
        <taxon>Nematoda</taxon>
        <taxon>Chromadorea</taxon>
        <taxon>Rhabditida</taxon>
        <taxon>Rhabditina</taxon>
        <taxon>Rhabditomorpha</taxon>
        <taxon>Rhabditoidea</taxon>
        <taxon>Rhabditidae</taxon>
        <taxon>Peloderinae</taxon>
        <taxon>Caenorhabditis</taxon>
    </lineage>
</organism>
<keyword evidence="2 3" id="KW-0539">Nucleus</keyword>
<dbReference type="InParanoid" id="E3NBK5"/>
<evidence type="ECO:0000256" key="3">
    <source>
        <dbReference type="RuleBase" id="RU000682"/>
    </source>
</evidence>
<dbReference type="GO" id="GO:0003677">
    <property type="term" value="F:DNA binding"/>
    <property type="evidence" value="ECO:0007669"/>
    <property type="project" value="UniProtKB-UniRule"/>
</dbReference>
<reference evidence="5" key="1">
    <citation type="submission" date="2007-07" db="EMBL/GenBank/DDBJ databases">
        <title>PCAP assembly of the Caenorhabditis remanei genome.</title>
        <authorList>
            <consortium name="The Caenorhabditis remanei Sequencing Consortium"/>
            <person name="Wilson R.K."/>
        </authorList>
    </citation>
    <scope>NUCLEOTIDE SEQUENCE [LARGE SCALE GENOMIC DNA]</scope>
    <source>
        <strain evidence="5">PB4641</strain>
    </source>
</reference>
<sequence>MTGGVTGLKPRPLLTYSLIDFVQSPIVMNYPNPFHIIPFNPFLLPIYPFAINPFLIYPNFSGVSVRGFPIGTVTVANVQQVNHCSADNKNGSKNEESVPKVSNYRANREKITEGDKLTQLKLKFAENRYITHQQAKDISKELDLPIQKVKNWFAAERNVRNRKKTSK</sequence>
<dbReference type="CDD" id="cd00086">
    <property type="entry name" value="homeodomain"/>
    <property type="match status" value="1"/>
</dbReference>
<evidence type="ECO:0000313" key="6">
    <source>
        <dbReference type="Proteomes" id="UP000008281"/>
    </source>
</evidence>
<evidence type="ECO:0000259" key="4">
    <source>
        <dbReference type="PROSITE" id="PS50071"/>
    </source>
</evidence>
<evidence type="ECO:0000313" key="5">
    <source>
        <dbReference type="EMBL" id="EFO92032.1"/>
    </source>
</evidence>
<dbReference type="Proteomes" id="UP000008281">
    <property type="component" value="Unassembled WGS sequence"/>
</dbReference>
<feature type="domain" description="Homeobox" evidence="4">
    <location>
        <begin position="103"/>
        <end position="163"/>
    </location>
</feature>
<proteinExistence type="predicted"/>
<keyword evidence="6" id="KW-1185">Reference proteome</keyword>
<dbReference type="AlphaFoldDB" id="E3NBK5"/>
<keyword evidence="2 3" id="KW-0238">DNA-binding</keyword>
<dbReference type="SUPFAM" id="SSF46689">
    <property type="entry name" value="Homeodomain-like"/>
    <property type="match status" value="1"/>
</dbReference>
<dbReference type="InterPro" id="IPR001356">
    <property type="entry name" value="HD"/>
</dbReference>
<protein>
    <recommendedName>
        <fullName evidence="4">Homeobox domain-containing protein</fullName>
    </recommendedName>
</protein>
<dbReference type="Pfam" id="PF00046">
    <property type="entry name" value="Homeodomain"/>
    <property type="match status" value="1"/>
</dbReference>
<keyword evidence="2 3" id="KW-0371">Homeobox</keyword>
<evidence type="ECO:0000256" key="2">
    <source>
        <dbReference type="PROSITE-ProRule" id="PRU00108"/>
    </source>
</evidence>
<feature type="DNA-binding region" description="Homeobox" evidence="2">
    <location>
        <begin position="105"/>
        <end position="164"/>
    </location>
</feature>
<gene>
    <name evidence="5" type="ORF">CRE_10623</name>
</gene>
<dbReference type="SMART" id="SM00389">
    <property type="entry name" value="HOX"/>
    <property type="match status" value="1"/>
</dbReference>
<dbReference type="Gene3D" id="1.10.10.60">
    <property type="entry name" value="Homeodomain-like"/>
    <property type="match status" value="1"/>
</dbReference>
<dbReference type="EMBL" id="DS268586">
    <property type="protein sequence ID" value="EFO92032.1"/>
    <property type="molecule type" value="Genomic_DNA"/>
</dbReference>
<evidence type="ECO:0000256" key="1">
    <source>
        <dbReference type="ARBA" id="ARBA00004123"/>
    </source>
</evidence>
<dbReference type="GO" id="GO:0005634">
    <property type="term" value="C:nucleus"/>
    <property type="evidence" value="ECO:0007669"/>
    <property type="project" value="UniProtKB-SubCell"/>
</dbReference>